<evidence type="ECO:0008006" key="4">
    <source>
        <dbReference type="Google" id="ProtNLM"/>
    </source>
</evidence>
<organism evidence="2 3">
    <name type="scientific">Streptococcus bovimastitidis</name>
    <dbReference type="NCBI Taxonomy" id="1856638"/>
    <lineage>
        <taxon>Bacteria</taxon>
        <taxon>Bacillati</taxon>
        <taxon>Bacillota</taxon>
        <taxon>Bacilli</taxon>
        <taxon>Lactobacillales</taxon>
        <taxon>Streptococcaceae</taxon>
        <taxon>Streptococcus</taxon>
    </lineage>
</organism>
<dbReference type="InterPro" id="IPR025037">
    <property type="entry name" value="DUF3923"/>
</dbReference>
<sequence>MKKNFLLGNLILFCLVVIVALFLWFRNTDGSGAIQTTAAKMVTELVWFICYFIILALQALFLLIKKAFSHDR</sequence>
<keyword evidence="1" id="KW-1133">Transmembrane helix</keyword>
<dbReference type="STRING" id="1856638.A9Q68_00745"/>
<protein>
    <recommendedName>
        <fullName evidence="4">DUF3923 domain-containing protein</fullName>
    </recommendedName>
</protein>
<dbReference type="OrthoDB" id="2413843at2"/>
<dbReference type="Proteomes" id="UP000182015">
    <property type="component" value="Unassembled WGS sequence"/>
</dbReference>
<dbReference type="EMBL" id="LZDD01000001">
    <property type="protein sequence ID" value="OJF72101.1"/>
    <property type="molecule type" value="Genomic_DNA"/>
</dbReference>
<keyword evidence="1" id="KW-0472">Membrane</keyword>
<dbReference type="AlphaFoldDB" id="A0A1L8MMY3"/>
<dbReference type="RefSeq" id="WP_071792758.1">
    <property type="nucleotide sequence ID" value="NZ_LZDD01000001.1"/>
</dbReference>
<evidence type="ECO:0000256" key="1">
    <source>
        <dbReference type="SAM" id="Phobius"/>
    </source>
</evidence>
<gene>
    <name evidence="2" type="ORF">A9Q68_00745</name>
</gene>
<dbReference type="Pfam" id="PF13061">
    <property type="entry name" value="DUF3923"/>
    <property type="match status" value="1"/>
</dbReference>
<reference evidence="3" key="1">
    <citation type="submission" date="2016-06" db="EMBL/GenBank/DDBJ databases">
        <authorList>
            <person name="de Vries S.P.W."/>
            <person name="Hadjirin N.F."/>
            <person name="Lay E.M."/>
            <person name="Zadoks R.N."/>
            <person name="Peacock S.J."/>
            <person name="Parkhill J."/>
            <person name="Grant A.J."/>
            <person name="Mcdougall S."/>
            <person name="Holmes M.A."/>
        </authorList>
    </citation>
    <scope>NUCLEOTIDE SEQUENCE [LARGE SCALE GENOMIC DNA]</scope>
    <source>
        <strain evidence="3">NZ1587</strain>
    </source>
</reference>
<feature type="transmembrane region" description="Helical" evidence="1">
    <location>
        <begin position="7"/>
        <end position="25"/>
    </location>
</feature>
<evidence type="ECO:0000313" key="3">
    <source>
        <dbReference type="Proteomes" id="UP000182015"/>
    </source>
</evidence>
<name>A0A1L8MMY3_9STRE</name>
<keyword evidence="3" id="KW-1185">Reference proteome</keyword>
<feature type="transmembrane region" description="Helical" evidence="1">
    <location>
        <begin position="45"/>
        <end position="64"/>
    </location>
</feature>
<accession>A0A1L8MMY3</accession>
<keyword evidence="1" id="KW-0812">Transmembrane</keyword>
<evidence type="ECO:0000313" key="2">
    <source>
        <dbReference type="EMBL" id="OJF72101.1"/>
    </source>
</evidence>
<comment type="caution">
    <text evidence="2">The sequence shown here is derived from an EMBL/GenBank/DDBJ whole genome shotgun (WGS) entry which is preliminary data.</text>
</comment>
<proteinExistence type="predicted"/>